<evidence type="ECO:0000313" key="2">
    <source>
        <dbReference type="Proteomes" id="UP000249467"/>
    </source>
</evidence>
<protein>
    <recommendedName>
        <fullName evidence="3">DUF1877 domain-containing protein</fullName>
    </recommendedName>
</protein>
<organism evidence="1 2">
    <name type="scientific">Pseudanabaena frigida</name>
    <dbReference type="NCBI Taxonomy" id="945775"/>
    <lineage>
        <taxon>Bacteria</taxon>
        <taxon>Bacillati</taxon>
        <taxon>Cyanobacteriota</taxon>
        <taxon>Cyanophyceae</taxon>
        <taxon>Pseudanabaenales</taxon>
        <taxon>Pseudanabaenaceae</taxon>
        <taxon>Pseudanabaena</taxon>
    </lineage>
</organism>
<gene>
    <name evidence="1" type="ORF">DCF19_16210</name>
</gene>
<evidence type="ECO:0000313" key="1">
    <source>
        <dbReference type="EMBL" id="PZO38467.1"/>
    </source>
</evidence>
<proteinExistence type="predicted"/>
<accession>A0A2W4W4U4</accession>
<dbReference type="SUPFAM" id="SSF53807">
    <property type="entry name" value="Helical backbone' metal receptor"/>
    <property type="match status" value="1"/>
</dbReference>
<name>A0A2W4W4U4_9CYAN</name>
<evidence type="ECO:0008006" key="3">
    <source>
        <dbReference type="Google" id="ProtNLM"/>
    </source>
</evidence>
<comment type="caution">
    <text evidence="1">The sequence shown here is derived from an EMBL/GenBank/DDBJ whole genome shotgun (WGS) entry which is preliminary data.</text>
</comment>
<dbReference type="AlphaFoldDB" id="A0A2W4W4U4"/>
<reference evidence="1 2" key="2">
    <citation type="submission" date="2018-06" db="EMBL/GenBank/DDBJ databases">
        <title>Metagenomic assembly of (sub)arctic Cyanobacteria and their associated microbiome from non-axenic cultures.</title>
        <authorList>
            <person name="Baurain D."/>
        </authorList>
    </citation>
    <scope>NUCLEOTIDE SEQUENCE [LARGE SCALE GENOMIC DNA]</scope>
    <source>
        <strain evidence="1">ULC066bin1</strain>
    </source>
</reference>
<sequence length="141" mass="16220">MGSTLWVLGKNRTTDGDDWDHSALFNAVENLDPICERLGVLKLSTFLDWSDFEANMADDDDEFLDEENLKNKAMWFSPIEALPTLNALRDYLANHETERKNIFEKDLQHFSEDLLEELDDCISKVGKIANEGDTFHFCVVM</sequence>
<dbReference type="Proteomes" id="UP000249467">
    <property type="component" value="Unassembled WGS sequence"/>
</dbReference>
<dbReference type="EMBL" id="QBML01000023">
    <property type="protein sequence ID" value="PZO38467.1"/>
    <property type="molecule type" value="Genomic_DNA"/>
</dbReference>
<reference evidence="1 2" key="1">
    <citation type="submission" date="2018-04" db="EMBL/GenBank/DDBJ databases">
        <authorList>
            <person name="Go L.Y."/>
            <person name="Mitchell J.A."/>
        </authorList>
    </citation>
    <scope>NUCLEOTIDE SEQUENCE [LARGE SCALE GENOMIC DNA]</scope>
    <source>
        <strain evidence="1">ULC066bin1</strain>
    </source>
</reference>